<organism evidence="1 2">
    <name type="scientific">Paramecium octaurelia</name>
    <dbReference type="NCBI Taxonomy" id="43137"/>
    <lineage>
        <taxon>Eukaryota</taxon>
        <taxon>Sar</taxon>
        <taxon>Alveolata</taxon>
        <taxon>Ciliophora</taxon>
        <taxon>Intramacronucleata</taxon>
        <taxon>Oligohymenophorea</taxon>
        <taxon>Peniculida</taxon>
        <taxon>Parameciidae</taxon>
        <taxon>Paramecium</taxon>
    </lineage>
</organism>
<name>A0A8S1XTK9_PAROT</name>
<keyword evidence="2" id="KW-1185">Reference proteome</keyword>
<protein>
    <submittedName>
        <fullName evidence="1">Uncharacterized protein</fullName>
    </submittedName>
</protein>
<accession>A0A8S1XTK9</accession>
<evidence type="ECO:0000313" key="1">
    <source>
        <dbReference type="EMBL" id="CAD8204417.1"/>
    </source>
</evidence>
<dbReference type="AlphaFoldDB" id="A0A8S1XTK9"/>
<dbReference type="Proteomes" id="UP000683925">
    <property type="component" value="Unassembled WGS sequence"/>
</dbReference>
<evidence type="ECO:0000313" key="2">
    <source>
        <dbReference type="Proteomes" id="UP000683925"/>
    </source>
</evidence>
<sequence>MSSSNQQFFKLKNSTYYYLRQTDGTLSEQGQFTNKSRYIQCRQNYIQNSLSQFIYENIIILTFSNSFKQDCTLKRLSLNTFMKKEIRIFKIIKKNYFKRIQKISKFKKYKHNKHNFNGNLIYKQNISLLSIYQRALNLWVQGKLNTSYQMQFKLCDHKFME</sequence>
<proteinExistence type="predicted"/>
<reference evidence="1" key="1">
    <citation type="submission" date="2021-01" db="EMBL/GenBank/DDBJ databases">
        <authorList>
            <consortium name="Genoscope - CEA"/>
            <person name="William W."/>
        </authorList>
    </citation>
    <scope>NUCLEOTIDE SEQUENCE</scope>
</reference>
<gene>
    <name evidence="1" type="ORF">POCTA_138.1.T1320147</name>
</gene>
<dbReference type="EMBL" id="CAJJDP010000133">
    <property type="protein sequence ID" value="CAD8204417.1"/>
    <property type="molecule type" value="Genomic_DNA"/>
</dbReference>
<comment type="caution">
    <text evidence="1">The sequence shown here is derived from an EMBL/GenBank/DDBJ whole genome shotgun (WGS) entry which is preliminary data.</text>
</comment>